<keyword evidence="3" id="KW-0210">Decarboxylase</keyword>
<evidence type="ECO:0000256" key="2">
    <source>
        <dbReference type="ARBA" id="ARBA00009533"/>
    </source>
</evidence>
<dbReference type="InterPro" id="IPR015424">
    <property type="entry name" value="PyrdxlP-dep_Trfase"/>
</dbReference>
<dbReference type="Pfam" id="PF00282">
    <property type="entry name" value="Pyridoxal_deC"/>
    <property type="match status" value="1"/>
</dbReference>
<feature type="modified residue" description="N6-(pyridoxal phosphate)lysine" evidence="6">
    <location>
        <position position="299"/>
    </location>
</feature>
<evidence type="ECO:0000256" key="3">
    <source>
        <dbReference type="ARBA" id="ARBA00022793"/>
    </source>
</evidence>
<keyword evidence="8" id="KW-0808">Transferase</keyword>
<keyword evidence="5 7" id="KW-0456">Lyase</keyword>
<protein>
    <submittedName>
        <fullName evidence="8">PLP-dependent transferase</fullName>
    </submittedName>
</protein>
<dbReference type="Proteomes" id="UP000799444">
    <property type="component" value="Unassembled WGS sequence"/>
</dbReference>
<dbReference type="EMBL" id="ML996138">
    <property type="protein sequence ID" value="KAF2735218.1"/>
    <property type="molecule type" value="Genomic_DNA"/>
</dbReference>
<evidence type="ECO:0000256" key="7">
    <source>
        <dbReference type="RuleBase" id="RU000382"/>
    </source>
</evidence>
<dbReference type="SUPFAM" id="SSF53383">
    <property type="entry name" value="PLP-dependent transferases"/>
    <property type="match status" value="1"/>
</dbReference>
<sequence>MANNPPFPSAQDTLAQIIAAFPALTQHLSTAIHNPTSAILTPTDAATTSHLTTLATPGAPHPLPSALTSALQIHTHRMQTSHPRFFSFTPSPASPLSWLAETLTSAFNPFANCLLEGAGVTLVEHTLISWLAGKIGFDPQRAGGVFVSGGSVANLSALAVARDRGLGVGDEGRGVAYVSAQTHSSVAKALRILGLRGEGCVRVVGVEKGGFRMDVGELEGAVREDRGRGRVPFVVVASCGTTNTGAVDSIGEIKSVCEREGLWLHVDAAYGASVALSDVHGHLVEELRFADSLSWDAHKWLFQTYGCGLVLVKDKKHLLDSFATDASYLRDVLEEEAAPNFWNYGIELTRPARGMKLWFTLHVLGVEAVGKMIDQGFLLAERAERELRTRDDWEVISPASLAIFTFRFRPPGKDAEELARLNVAVSKKLFAENVAGIVTTEVLGKVCLRICSINPWLAEDEMAEVIDKMDELAHRVLTERDLT</sequence>
<evidence type="ECO:0000256" key="4">
    <source>
        <dbReference type="ARBA" id="ARBA00022898"/>
    </source>
</evidence>
<dbReference type="InterPro" id="IPR002129">
    <property type="entry name" value="PyrdxlP-dep_de-COase"/>
</dbReference>
<keyword evidence="9" id="KW-1185">Reference proteome</keyword>
<dbReference type="GO" id="GO:0016740">
    <property type="term" value="F:transferase activity"/>
    <property type="evidence" value="ECO:0007669"/>
    <property type="project" value="UniProtKB-KW"/>
</dbReference>
<evidence type="ECO:0000313" key="8">
    <source>
        <dbReference type="EMBL" id="KAF2735218.1"/>
    </source>
</evidence>
<dbReference type="Gene3D" id="3.90.1150.10">
    <property type="entry name" value="Aspartate Aminotransferase, domain 1"/>
    <property type="match status" value="1"/>
</dbReference>
<comment type="cofactor">
    <cofactor evidence="1 6 7">
        <name>pyridoxal 5'-phosphate</name>
        <dbReference type="ChEBI" id="CHEBI:597326"/>
    </cofactor>
</comment>
<dbReference type="GO" id="GO:0030170">
    <property type="term" value="F:pyridoxal phosphate binding"/>
    <property type="evidence" value="ECO:0007669"/>
    <property type="project" value="InterPro"/>
</dbReference>
<dbReference type="InterPro" id="IPR015421">
    <property type="entry name" value="PyrdxlP-dep_Trfase_major"/>
</dbReference>
<evidence type="ECO:0000313" key="9">
    <source>
        <dbReference type="Proteomes" id="UP000799444"/>
    </source>
</evidence>
<dbReference type="PANTHER" id="PTHR11999">
    <property type="entry name" value="GROUP II PYRIDOXAL-5-PHOSPHATE DECARBOXYLASE"/>
    <property type="match status" value="1"/>
</dbReference>
<reference evidence="8" key="1">
    <citation type="journal article" date="2020" name="Stud. Mycol.">
        <title>101 Dothideomycetes genomes: a test case for predicting lifestyles and emergence of pathogens.</title>
        <authorList>
            <person name="Haridas S."/>
            <person name="Albert R."/>
            <person name="Binder M."/>
            <person name="Bloem J."/>
            <person name="Labutti K."/>
            <person name="Salamov A."/>
            <person name="Andreopoulos B."/>
            <person name="Baker S."/>
            <person name="Barry K."/>
            <person name="Bills G."/>
            <person name="Bluhm B."/>
            <person name="Cannon C."/>
            <person name="Castanera R."/>
            <person name="Culley D."/>
            <person name="Daum C."/>
            <person name="Ezra D."/>
            <person name="Gonzalez J."/>
            <person name="Henrissat B."/>
            <person name="Kuo A."/>
            <person name="Liang C."/>
            <person name="Lipzen A."/>
            <person name="Lutzoni F."/>
            <person name="Magnuson J."/>
            <person name="Mondo S."/>
            <person name="Nolan M."/>
            <person name="Ohm R."/>
            <person name="Pangilinan J."/>
            <person name="Park H.-J."/>
            <person name="Ramirez L."/>
            <person name="Alfaro M."/>
            <person name="Sun H."/>
            <person name="Tritt A."/>
            <person name="Yoshinaga Y."/>
            <person name="Zwiers L.-H."/>
            <person name="Turgeon B."/>
            <person name="Goodwin S."/>
            <person name="Spatafora J."/>
            <person name="Crous P."/>
            <person name="Grigoriev I."/>
        </authorList>
    </citation>
    <scope>NUCLEOTIDE SEQUENCE</scope>
    <source>
        <strain evidence="8">CBS 125425</strain>
    </source>
</reference>
<evidence type="ECO:0000256" key="1">
    <source>
        <dbReference type="ARBA" id="ARBA00001933"/>
    </source>
</evidence>
<dbReference type="PANTHER" id="PTHR11999:SF70">
    <property type="entry name" value="MIP05841P"/>
    <property type="match status" value="1"/>
</dbReference>
<dbReference type="AlphaFoldDB" id="A0A9P4R1R1"/>
<comment type="caution">
    <text evidence="8">The sequence shown here is derived from an EMBL/GenBank/DDBJ whole genome shotgun (WGS) entry which is preliminary data.</text>
</comment>
<dbReference type="OrthoDB" id="2161780at2759"/>
<dbReference type="InterPro" id="IPR015422">
    <property type="entry name" value="PyrdxlP-dep_Trfase_small"/>
</dbReference>
<keyword evidence="4 6" id="KW-0663">Pyridoxal phosphate</keyword>
<gene>
    <name evidence="8" type="ORF">EJ04DRAFT_601429</name>
</gene>
<dbReference type="PRINTS" id="PR00800">
    <property type="entry name" value="YHDCRBOXLASE"/>
</dbReference>
<dbReference type="GO" id="GO:0019752">
    <property type="term" value="P:carboxylic acid metabolic process"/>
    <property type="evidence" value="ECO:0007669"/>
    <property type="project" value="InterPro"/>
</dbReference>
<organism evidence="8 9">
    <name type="scientific">Polyplosphaeria fusca</name>
    <dbReference type="NCBI Taxonomy" id="682080"/>
    <lineage>
        <taxon>Eukaryota</taxon>
        <taxon>Fungi</taxon>
        <taxon>Dikarya</taxon>
        <taxon>Ascomycota</taxon>
        <taxon>Pezizomycotina</taxon>
        <taxon>Dothideomycetes</taxon>
        <taxon>Pleosporomycetidae</taxon>
        <taxon>Pleosporales</taxon>
        <taxon>Tetraplosphaeriaceae</taxon>
        <taxon>Polyplosphaeria</taxon>
    </lineage>
</organism>
<dbReference type="GO" id="GO:0006520">
    <property type="term" value="P:amino acid metabolic process"/>
    <property type="evidence" value="ECO:0007669"/>
    <property type="project" value="InterPro"/>
</dbReference>
<dbReference type="PROSITE" id="PS00392">
    <property type="entry name" value="DDC_GAD_HDC_YDC"/>
    <property type="match status" value="1"/>
</dbReference>
<accession>A0A9P4R1R1</accession>
<name>A0A9P4R1R1_9PLEO</name>
<dbReference type="Gene3D" id="3.90.1150.170">
    <property type="match status" value="1"/>
</dbReference>
<comment type="similarity">
    <text evidence="2 7">Belongs to the group II decarboxylase family.</text>
</comment>
<dbReference type="GO" id="GO:0016831">
    <property type="term" value="F:carboxy-lyase activity"/>
    <property type="evidence" value="ECO:0007669"/>
    <property type="project" value="UniProtKB-KW"/>
</dbReference>
<dbReference type="Gene3D" id="3.40.640.10">
    <property type="entry name" value="Type I PLP-dependent aspartate aminotransferase-like (Major domain)"/>
    <property type="match status" value="1"/>
</dbReference>
<evidence type="ECO:0000256" key="5">
    <source>
        <dbReference type="ARBA" id="ARBA00023239"/>
    </source>
</evidence>
<dbReference type="InterPro" id="IPR021115">
    <property type="entry name" value="Pyridoxal-P_BS"/>
</dbReference>
<proteinExistence type="inferred from homology"/>
<dbReference type="InterPro" id="IPR010977">
    <property type="entry name" value="Aromatic_deC"/>
</dbReference>
<evidence type="ECO:0000256" key="6">
    <source>
        <dbReference type="PIRSR" id="PIRSR602129-50"/>
    </source>
</evidence>